<dbReference type="GO" id="GO:0016020">
    <property type="term" value="C:membrane"/>
    <property type="evidence" value="ECO:0007669"/>
    <property type="project" value="UniProtKB-SubCell"/>
</dbReference>
<proteinExistence type="predicted"/>
<evidence type="ECO:0000256" key="16">
    <source>
        <dbReference type="SAM" id="MobiDB-lite"/>
    </source>
</evidence>
<dbReference type="GO" id="GO:0005524">
    <property type="term" value="F:ATP binding"/>
    <property type="evidence" value="ECO:0007669"/>
    <property type="project" value="UniProtKB-UniRule"/>
</dbReference>
<accession>A0A6P5T347</accession>
<protein>
    <recommendedName>
        <fullName evidence="2">non-specific serine/threonine protein kinase</fullName>
        <ecNumber evidence="2">2.7.11.1</ecNumber>
    </recommendedName>
</protein>
<evidence type="ECO:0000256" key="1">
    <source>
        <dbReference type="ARBA" id="ARBA00004479"/>
    </source>
</evidence>
<feature type="transmembrane region" description="Helical" evidence="17">
    <location>
        <begin position="262"/>
        <end position="283"/>
    </location>
</feature>
<organism evidence="20 21">
    <name type="scientific">Prunus avium</name>
    <name type="common">Cherry</name>
    <name type="synonym">Cerasus avium</name>
    <dbReference type="NCBI Taxonomy" id="42229"/>
    <lineage>
        <taxon>Eukaryota</taxon>
        <taxon>Viridiplantae</taxon>
        <taxon>Streptophyta</taxon>
        <taxon>Embryophyta</taxon>
        <taxon>Tracheophyta</taxon>
        <taxon>Spermatophyta</taxon>
        <taxon>Magnoliopsida</taxon>
        <taxon>eudicotyledons</taxon>
        <taxon>Gunneridae</taxon>
        <taxon>Pentapetalae</taxon>
        <taxon>rosids</taxon>
        <taxon>fabids</taxon>
        <taxon>Rosales</taxon>
        <taxon>Rosaceae</taxon>
        <taxon>Amygdaloideae</taxon>
        <taxon>Amygdaleae</taxon>
        <taxon>Prunus</taxon>
    </lineage>
</organism>
<evidence type="ECO:0000256" key="10">
    <source>
        <dbReference type="ARBA" id="ARBA00022989"/>
    </source>
</evidence>
<evidence type="ECO:0000256" key="11">
    <source>
        <dbReference type="ARBA" id="ARBA00023136"/>
    </source>
</evidence>
<dbReference type="Gene3D" id="3.30.200.20">
    <property type="entry name" value="Phosphorylase Kinase, domain 1"/>
    <property type="match status" value="2"/>
</dbReference>
<dbReference type="SUPFAM" id="SSF56112">
    <property type="entry name" value="Protein kinase-like (PK-like)"/>
    <property type="match status" value="2"/>
</dbReference>
<keyword evidence="4" id="KW-0808">Transferase</keyword>
<feature type="transmembrane region" description="Helical" evidence="17">
    <location>
        <begin position="955"/>
        <end position="976"/>
    </location>
</feature>
<feature type="signal peptide" evidence="18">
    <location>
        <begin position="1"/>
        <end position="24"/>
    </location>
</feature>
<feature type="binding site" evidence="15">
    <location>
        <position position="1053"/>
    </location>
    <ligand>
        <name>ATP</name>
        <dbReference type="ChEBI" id="CHEBI:30616"/>
    </ligand>
</feature>
<evidence type="ECO:0000256" key="2">
    <source>
        <dbReference type="ARBA" id="ARBA00012513"/>
    </source>
</evidence>
<evidence type="ECO:0000259" key="19">
    <source>
        <dbReference type="PROSITE" id="PS50011"/>
    </source>
</evidence>
<evidence type="ECO:0000313" key="21">
    <source>
        <dbReference type="RefSeq" id="XP_021821627.1"/>
    </source>
</evidence>
<dbReference type="GeneID" id="110763172"/>
<dbReference type="FunFam" id="1.10.510.10:FF:000590">
    <property type="entry name" value="PR5-like receptor kinase"/>
    <property type="match status" value="2"/>
</dbReference>
<comment type="catalytic activity">
    <reaction evidence="14">
        <text>L-seryl-[protein] + ATP = O-phospho-L-seryl-[protein] + ADP + H(+)</text>
        <dbReference type="Rhea" id="RHEA:17989"/>
        <dbReference type="Rhea" id="RHEA-COMP:9863"/>
        <dbReference type="Rhea" id="RHEA-COMP:11604"/>
        <dbReference type="ChEBI" id="CHEBI:15378"/>
        <dbReference type="ChEBI" id="CHEBI:29999"/>
        <dbReference type="ChEBI" id="CHEBI:30616"/>
        <dbReference type="ChEBI" id="CHEBI:83421"/>
        <dbReference type="ChEBI" id="CHEBI:456216"/>
        <dbReference type="EC" id="2.7.11.1"/>
    </reaction>
</comment>
<feature type="domain" description="Protein kinase" evidence="19">
    <location>
        <begin position="1025"/>
        <end position="1313"/>
    </location>
</feature>
<gene>
    <name evidence="21" type="primary">LOC110763172</name>
</gene>
<dbReference type="Pfam" id="PF13947">
    <property type="entry name" value="GUB_WAK_bind"/>
    <property type="match status" value="2"/>
</dbReference>
<evidence type="ECO:0000256" key="9">
    <source>
        <dbReference type="ARBA" id="ARBA00022840"/>
    </source>
</evidence>
<dbReference type="CDD" id="cd14066">
    <property type="entry name" value="STKc_IRAK"/>
    <property type="match status" value="1"/>
</dbReference>
<dbReference type="Pfam" id="PF14380">
    <property type="entry name" value="WAK_assoc"/>
    <property type="match status" value="2"/>
</dbReference>
<evidence type="ECO:0000256" key="17">
    <source>
        <dbReference type="SAM" id="Phobius"/>
    </source>
</evidence>
<dbReference type="PROSITE" id="PS50011">
    <property type="entry name" value="PROTEIN_KINASE_DOM"/>
    <property type="match status" value="2"/>
</dbReference>
<keyword evidence="7 15" id="KW-0547">Nucleotide-binding</keyword>
<dbReference type="InterPro" id="IPR025287">
    <property type="entry name" value="WAK_GUB"/>
</dbReference>
<dbReference type="InterPro" id="IPR045874">
    <property type="entry name" value="LRK10/LRL21-25-like"/>
</dbReference>
<feature type="binding site" evidence="15">
    <location>
        <position position="353"/>
    </location>
    <ligand>
        <name>ATP</name>
        <dbReference type="ChEBI" id="CHEBI:30616"/>
    </ligand>
</feature>
<evidence type="ECO:0000256" key="4">
    <source>
        <dbReference type="ARBA" id="ARBA00022679"/>
    </source>
</evidence>
<name>A0A6P5T347_PRUAV</name>
<evidence type="ECO:0000256" key="3">
    <source>
        <dbReference type="ARBA" id="ARBA00022527"/>
    </source>
</evidence>
<sequence>MHPILLSPILNLLLLLFFFYSLDATTSFWPKETQETQPKETPSVCSQTFACGPLQGLSYPFTGGARPGHCGPPEFHISCVDDSPELTIMSLRYRILELNLVHKNLRLVRSDLWNSTCTDKLANVTIKSEFFASSENDDTEVSIFYGCNSSTITPKPENWFPCNVNLPFNDSYYLMGTFPIHPIMGDVNCEIETTVPILKTAAAKLGANRSLFQEAIMEGFNVNYTNPYDNECAKCLYFKGGCGFDSNSSRPVCFCGDRVCDISGIVAGVTSAIVFIVFMVYTLKKEVLFFKKYKKNEIDIQEVITNNGWMAPKRYSYSDVKKMTHWFKDQIGKGGYGTVYRGKLPDGLLVAVKVLSESKGNGEDFINEVASIGRTSHVNIVTLCGFCYERDKRALIYEFMPNGSLDNFIRKQGSEMANSRLEWKQLSEIAVGIARGLEYLHRGCKTRIVHFDIKPQNILLDKDFCPKVADFGLAKLCKRKESIVSMLGTRGTAGYIAPEVFSWNFGGVSHKCDVYSYGMLVLEMVGARKNLDSAVSHTSEMFPHYIYKDLELDKDENVFGATTEEEKQIARKMVLISLWCIQTNPSDRPSMSKVVEMLEGPLHSLQIAPKPLLVSPTIAAEDCMTTSQPSETEDSMTTSKPLRVSLRHIGILNYDVSIGFDIVAEFVCGIYMLWEVYRSLGEDDEQYLNCSASFPCANIPNIGYPFWGSSRPDYCGYPEFKLNCTGDAPVISFQDEDYRVLDINQSASTLRIARTDYWNNVCPVSPGNTTIEVNHVEYASDVEELLLFYDCPPLNIPLPIQLTSQFNCSINSTANYINYFITQNLTNSGLTNIRDTFATCNTTITTRASQSASVNLAMNSTKDNLVADLDSGFGLTWDASNNLCKQCNGSGGQCGYNTSTTEFTYLAANAKGLWLKLSTKRHCQQWDSNLGLDSKDKGSLPIEPTLVVSGKKKEIAMGLAVGFYVMVIILCIICIARKRTVKKDKRDEFDAEAKRDEFDVEAFIRNYGSLTPKRYTYANVKQMTDSFKDKIGKGGYGTVYKGRLPDGLLVAVKVLSESKGNGEDFINEVASIGRTSHVNIVILYGFCYERDITALIYEFMPNGSLDNFIHKHGSEMANCRLEWKTPSEIAVGTARGLEYLHRGCNTRILHFDIKPQNILLDKDFRPKISDFGLAKLCKTNDSIVSMMGARGTAGYIAPEVFSRNFGGVSYKSDVYSYGMLVLEMVGAKKNLDPGVYHTSQMFPDYVYKDLELEKDENAFGAITEEEKEIARKMVLISLWCIQTIPSDRPSMSKVVEMLEGPLHSLPIAPKPFLSSPTIAAEDSMTTVAAEDSVTTSQPSEMD</sequence>
<feature type="region of interest" description="Disordered" evidence="16">
    <location>
        <begin position="1323"/>
        <end position="1342"/>
    </location>
</feature>
<dbReference type="Gene3D" id="1.10.510.10">
    <property type="entry name" value="Transferase(Phosphotransferase) domain 1"/>
    <property type="match status" value="2"/>
</dbReference>
<keyword evidence="8" id="KW-0418">Kinase</keyword>
<evidence type="ECO:0000256" key="8">
    <source>
        <dbReference type="ARBA" id="ARBA00022777"/>
    </source>
</evidence>
<dbReference type="Proteomes" id="UP000515124">
    <property type="component" value="Unplaced"/>
</dbReference>
<dbReference type="InterPro" id="IPR008271">
    <property type="entry name" value="Ser/Thr_kinase_AS"/>
</dbReference>
<dbReference type="SMART" id="SM00220">
    <property type="entry name" value="S_TKc"/>
    <property type="match status" value="2"/>
</dbReference>
<dbReference type="GO" id="GO:0030247">
    <property type="term" value="F:polysaccharide binding"/>
    <property type="evidence" value="ECO:0007669"/>
    <property type="project" value="InterPro"/>
</dbReference>
<evidence type="ECO:0000256" key="12">
    <source>
        <dbReference type="ARBA" id="ARBA00023180"/>
    </source>
</evidence>
<evidence type="ECO:0000256" key="5">
    <source>
        <dbReference type="ARBA" id="ARBA00022692"/>
    </source>
</evidence>
<comment type="subcellular location">
    <subcellularLocation>
        <location evidence="1">Membrane</location>
        <topology evidence="1">Single-pass type I membrane protein</topology>
    </subcellularLocation>
</comment>
<dbReference type="InterPro" id="IPR017441">
    <property type="entry name" value="Protein_kinase_ATP_BS"/>
</dbReference>
<dbReference type="PROSITE" id="PS00108">
    <property type="entry name" value="PROTEIN_KINASE_ST"/>
    <property type="match status" value="2"/>
</dbReference>
<dbReference type="GO" id="GO:0004674">
    <property type="term" value="F:protein serine/threonine kinase activity"/>
    <property type="evidence" value="ECO:0007669"/>
    <property type="project" value="UniProtKB-KW"/>
</dbReference>
<feature type="domain" description="Protein kinase" evidence="19">
    <location>
        <begin position="325"/>
        <end position="606"/>
    </location>
</feature>
<dbReference type="EC" id="2.7.11.1" evidence="2"/>
<evidence type="ECO:0000256" key="14">
    <source>
        <dbReference type="ARBA" id="ARBA00048679"/>
    </source>
</evidence>
<keyword evidence="9 15" id="KW-0067">ATP-binding</keyword>
<reference evidence="21" key="1">
    <citation type="submission" date="2025-08" db="UniProtKB">
        <authorList>
            <consortium name="RefSeq"/>
        </authorList>
    </citation>
    <scope>IDENTIFICATION</scope>
</reference>
<dbReference type="PANTHER" id="PTHR27009">
    <property type="entry name" value="RUST RESISTANCE KINASE LR10-RELATED"/>
    <property type="match status" value="1"/>
</dbReference>
<evidence type="ECO:0000256" key="13">
    <source>
        <dbReference type="ARBA" id="ARBA00047899"/>
    </source>
</evidence>
<keyword evidence="11 17" id="KW-0472">Membrane</keyword>
<evidence type="ECO:0000313" key="20">
    <source>
        <dbReference type="Proteomes" id="UP000515124"/>
    </source>
</evidence>
<evidence type="ECO:0000256" key="6">
    <source>
        <dbReference type="ARBA" id="ARBA00022729"/>
    </source>
</evidence>
<keyword evidence="10 17" id="KW-1133">Transmembrane helix</keyword>
<dbReference type="PROSITE" id="PS00107">
    <property type="entry name" value="PROTEIN_KINASE_ATP"/>
    <property type="match status" value="2"/>
</dbReference>
<evidence type="ECO:0000256" key="18">
    <source>
        <dbReference type="SAM" id="SignalP"/>
    </source>
</evidence>
<dbReference type="KEGG" id="pavi:110763172"/>
<dbReference type="InterPro" id="IPR011009">
    <property type="entry name" value="Kinase-like_dom_sf"/>
</dbReference>
<comment type="catalytic activity">
    <reaction evidence="13">
        <text>L-threonyl-[protein] + ATP = O-phospho-L-threonyl-[protein] + ADP + H(+)</text>
        <dbReference type="Rhea" id="RHEA:46608"/>
        <dbReference type="Rhea" id="RHEA-COMP:11060"/>
        <dbReference type="Rhea" id="RHEA-COMP:11605"/>
        <dbReference type="ChEBI" id="CHEBI:15378"/>
        <dbReference type="ChEBI" id="CHEBI:30013"/>
        <dbReference type="ChEBI" id="CHEBI:30616"/>
        <dbReference type="ChEBI" id="CHEBI:61977"/>
        <dbReference type="ChEBI" id="CHEBI:456216"/>
        <dbReference type="EC" id="2.7.11.1"/>
    </reaction>
</comment>
<dbReference type="FunFam" id="3.30.200.20:FF:000178">
    <property type="entry name" value="serine/threonine-protein kinase PBS1-like"/>
    <property type="match status" value="1"/>
</dbReference>
<evidence type="ECO:0000256" key="15">
    <source>
        <dbReference type="PROSITE-ProRule" id="PRU10141"/>
    </source>
</evidence>
<keyword evidence="12" id="KW-0325">Glycoprotein</keyword>
<evidence type="ECO:0000256" key="7">
    <source>
        <dbReference type="ARBA" id="ARBA00022741"/>
    </source>
</evidence>
<keyword evidence="20" id="KW-1185">Reference proteome</keyword>
<feature type="chain" id="PRO_5027879167" description="non-specific serine/threonine protein kinase" evidence="18">
    <location>
        <begin position="25"/>
        <end position="1342"/>
    </location>
</feature>
<dbReference type="InterPro" id="IPR000719">
    <property type="entry name" value="Prot_kinase_dom"/>
</dbReference>
<keyword evidence="5 17" id="KW-0812">Transmembrane</keyword>
<dbReference type="Pfam" id="PF00069">
    <property type="entry name" value="Pkinase"/>
    <property type="match status" value="2"/>
</dbReference>
<keyword evidence="6 18" id="KW-0732">Signal</keyword>
<feature type="compositionally biased region" description="Polar residues" evidence="16">
    <location>
        <begin position="1332"/>
        <end position="1342"/>
    </location>
</feature>
<dbReference type="RefSeq" id="XP_021821627.1">
    <property type="nucleotide sequence ID" value="XM_021965935.1"/>
</dbReference>
<keyword evidence="3" id="KW-0723">Serine/threonine-protein kinase</keyword>
<dbReference type="InterPro" id="IPR032872">
    <property type="entry name" value="WAK_assoc_C"/>
</dbReference>